<organism evidence="4 5">
    <name type="scientific">Haloglomus irregulare</name>
    <dbReference type="NCBI Taxonomy" id="2234134"/>
    <lineage>
        <taxon>Archaea</taxon>
        <taxon>Methanobacteriati</taxon>
        <taxon>Methanobacteriota</taxon>
        <taxon>Stenosarchaea group</taxon>
        <taxon>Halobacteria</taxon>
        <taxon>Halobacteriales</taxon>
        <taxon>Natronomonadaceae</taxon>
        <taxon>Haloglomus</taxon>
    </lineage>
</organism>
<gene>
    <name evidence="4" type="ORF">DP107_08955</name>
</gene>
<feature type="compositionally biased region" description="Polar residues" evidence="1">
    <location>
        <begin position="250"/>
        <end position="270"/>
    </location>
</feature>
<dbReference type="InterPro" id="IPR055713">
    <property type="entry name" value="DUF7289"/>
</dbReference>
<dbReference type="AlphaFoldDB" id="A0A554NAE6"/>
<feature type="transmembrane region" description="Helical" evidence="2">
    <location>
        <begin position="12"/>
        <end position="36"/>
    </location>
</feature>
<keyword evidence="2" id="KW-0472">Membrane</keyword>
<dbReference type="Pfam" id="PF23960">
    <property type="entry name" value="DUF7289"/>
    <property type="match status" value="1"/>
</dbReference>
<keyword evidence="2" id="KW-1133">Transmembrane helix</keyword>
<name>A0A554NAE6_9EURY</name>
<protein>
    <recommendedName>
        <fullName evidence="3">DUF7305 domain-containing protein</fullName>
    </recommendedName>
</protein>
<keyword evidence="2" id="KW-0812">Transmembrane</keyword>
<proteinExistence type="predicted"/>
<feature type="region of interest" description="Disordered" evidence="1">
    <location>
        <begin position="250"/>
        <end position="275"/>
    </location>
</feature>
<evidence type="ECO:0000259" key="3">
    <source>
        <dbReference type="Pfam" id="PF23981"/>
    </source>
</evidence>
<evidence type="ECO:0000256" key="1">
    <source>
        <dbReference type="SAM" id="MobiDB-lite"/>
    </source>
</evidence>
<comment type="caution">
    <text evidence="4">The sequence shown here is derived from an EMBL/GenBank/DDBJ whole genome shotgun (WGS) entry which is preliminary data.</text>
</comment>
<dbReference type="InParanoid" id="A0A554NAE6"/>
<evidence type="ECO:0000256" key="2">
    <source>
        <dbReference type="SAM" id="Phobius"/>
    </source>
</evidence>
<evidence type="ECO:0000313" key="5">
    <source>
        <dbReference type="Proteomes" id="UP000319894"/>
    </source>
</evidence>
<reference evidence="4 5" key="1">
    <citation type="submission" date="2018-06" db="EMBL/GenBank/DDBJ databases">
        <title>Natronomonas sp. F16-60 a new haloarchaeon isolated from a solar saltern of Isla Cristina, Huelva, Spain.</title>
        <authorList>
            <person name="Duran-Viseras A."/>
            <person name="Sanchez-Porro C."/>
            <person name="Ventosa A."/>
        </authorList>
    </citation>
    <scope>NUCLEOTIDE SEQUENCE [LARGE SCALE GENOMIC DNA]</scope>
    <source>
        <strain evidence="4 5">F16-60</strain>
    </source>
</reference>
<keyword evidence="5" id="KW-1185">Reference proteome</keyword>
<evidence type="ECO:0000313" key="4">
    <source>
        <dbReference type="EMBL" id="TSD14366.1"/>
    </source>
</evidence>
<feature type="domain" description="DUF7305" evidence="3">
    <location>
        <begin position="259"/>
        <end position="459"/>
    </location>
</feature>
<dbReference type="EMBL" id="QMDX01000004">
    <property type="protein sequence ID" value="TSD14366.1"/>
    <property type="molecule type" value="Genomic_DNA"/>
</dbReference>
<dbReference type="InterPro" id="IPR055729">
    <property type="entry name" value="DUF7305"/>
</dbReference>
<accession>A0A554NAE6</accession>
<dbReference type="Pfam" id="PF23981">
    <property type="entry name" value="DUF7305"/>
    <property type="match status" value="1"/>
</dbReference>
<dbReference type="RefSeq" id="WP_144261813.1">
    <property type="nucleotide sequence ID" value="NZ_QMDX01000004.1"/>
</dbReference>
<sequence>MQTRNRGVGSVVGYALLLVIVAFGTVSVVALGGAALTDLQASAQADQAAVAMSEFDSKVSQVALGDAGAQTVELGGDGGTVSVEEDAGNVRITRTNASGETVIADRTLGAVVYDLGETRVAYQGGGVWRTGSSGTRMISSPEYHYRGETLTFPIVRVTGDWSGSPSSALDIRSGSRTAFYPTNTRENPLEDGYIEVELTSEYHAAWAAYFRSRTDGSVTHTPATNTVTANLTVPFEVDFDYGVSATESGSNAIQSTGNAEYNGPTATGTDHPTADNRIDDRIADCESGGCDDLSAALASGPLTNGTYYADEDTTITSSSYDTSDGPVHVVVDGDLSFDGTGGPGNPDHVVSGGDQVRFYVKGDLEITGNGAVNTGDDPDNVLALVHSDAGSVTAASGTPQFTGYIYAPGTDFEINGGGACGTDNGNGNSGGNGCDGNVVGGVVVDTAEAVGSGKLQYEPPGFSFELDSGTAITYLHVTERRVAVDGGS</sequence>
<dbReference type="Proteomes" id="UP000319894">
    <property type="component" value="Unassembled WGS sequence"/>
</dbReference>